<feature type="transmembrane region" description="Helical" evidence="1">
    <location>
        <begin position="33"/>
        <end position="52"/>
    </location>
</feature>
<dbReference type="RefSeq" id="WP_072790062.1">
    <property type="nucleotide sequence ID" value="NZ_FQUL01000015.1"/>
</dbReference>
<evidence type="ECO:0000256" key="1">
    <source>
        <dbReference type="SAM" id="Phobius"/>
    </source>
</evidence>
<proteinExistence type="predicted"/>
<reference evidence="3" key="1">
    <citation type="submission" date="2016-11" db="EMBL/GenBank/DDBJ databases">
        <authorList>
            <person name="Varghese N."/>
            <person name="Submissions S."/>
        </authorList>
    </citation>
    <scope>NUCLEOTIDE SEQUENCE [LARGE SCALE GENOMIC DNA]</scope>
    <source>
        <strain evidence="3">DSM 19514</strain>
    </source>
</reference>
<gene>
    <name evidence="2" type="ORF">SAMN02745225_01249</name>
</gene>
<sequence length="125" mass="13385">MSRLIVALMRQLKNPLQVPEGGSNAPITDAVSVLVEQVGVVVVTALIGWWLASVLGSIWYFVGAVIFGAVGSVLRAYYRTKLEMDEAVNTFKASTSRRSSTVVDSGFSGLLEGIEGHGLLDSEEQ</sequence>
<keyword evidence="1" id="KW-0812">Transmembrane</keyword>
<feature type="transmembrane region" description="Helical" evidence="1">
    <location>
        <begin position="58"/>
        <end position="78"/>
    </location>
</feature>
<organism evidence="2 3">
    <name type="scientific">Ferrithrix thermotolerans DSM 19514</name>
    <dbReference type="NCBI Taxonomy" id="1121881"/>
    <lineage>
        <taxon>Bacteria</taxon>
        <taxon>Bacillati</taxon>
        <taxon>Actinomycetota</taxon>
        <taxon>Acidimicrobiia</taxon>
        <taxon>Acidimicrobiales</taxon>
        <taxon>Acidimicrobiaceae</taxon>
        <taxon>Ferrithrix</taxon>
    </lineage>
</organism>
<evidence type="ECO:0000313" key="2">
    <source>
        <dbReference type="EMBL" id="SHE65996.1"/>
    </source>
</evidence>
<protein>
    <submittedName>
        <fullName evidence="2">Uncharacterized protein</fullName>
    </submittedName>
</protein>
<evidence type="ECO:0000313" key="3">
    <source>
        <dbReference type="Proteomes" id="UP000184295"/>
    </source>
</evidence>
<keyword evidence="3" id="KW-1185">Reference proteome</keyword>
<accession>A0A1M4VAH9</accession>
<dbReference type="Proteomes" id="UP000184295">
    <property type="component" value="Unassembled WGS sequence"/>
</dbReference>
<keyword evidence="1" id="KW-0472">Membrane</keyword>
<dbReference type="AlphaFoldDB" id="A0A1M4VAH9"/>
<name>A0A1M4VAH9_9ACTN</name>
<keyword evidence="1" id="KW-1133">Transmembrane helix</keyword>
<dbReference type="STRING" id="1121881.SAMN02745225_01249"/>
<dbReference type="EMBL" id="FQUL01000015">
    <property type="protein sequence ID" value="SHE65996.1"/>
    <property type="molecule type" value="Genomic_DNA"/>
</dbReference>